<name>A0ACC0CNJ7_9PEZI</name>
<protein>
    <submittedName>
        <fullName evidence="1">HET-domain-containing protein</fullName>
    </submittedName>
</protein>
<keyword evidence="2" id="KW-1185">Reference proteome</keyword>
<evidence type="ECO:0000313" key="1">
    <source>
        <dbReference type="EMBL" id="KAI6082036.1"/>
    </source>
</evidence>
<comment type="caution">
    <text evidence="1">The sequence shown here is derived from an EMBL/GenBank/DDBJ whole genome shotgun (WGS) entry which is preliminary data.</text>
</comment>
<accession>A0ACC0CNJ7</accession>
<dbReference type="Proteomes" id="UP001497680">
    <property type="component" value="Unassembled WGS sequence"/>
</dbReference>
<gene>
    <name evidence="1" type="ORF">F4821DRAFT_14476</name>
</gene>
<proteinExistence type="predicted"/>
<evidence type="ECO:0000313" key="2">
    <source>
        <dbReference type="Proteomes" id="UP001497680"/>
    </source>
</evidence>
<organism evidence="1 2">
    <name type="scientific">Hypoxylon rubiginosum</name>
    <dbReference type="NCBI Taxonomy" id="110542"/>
    <lineage>
        <taxon>Eukaryota</taxon>
        <taxon>Fungi</taxon>
        <taxon>Dikarya</taxon>
        <taxon>Ascomycota</taxon>
        <taxon>Pezizomycotina</taxon>
        <taxon>Sordariomycetes</taxon>
        <taxon>Xylariomycetidae</taxon>
        <taxon>Xylariales</taxon>
        <taxon>Hypoxylaceae</taxon>
        <taxon>Hypoxylon</taxon>
    </lineage>
</organism>
<sequence>MRLLHSTSLTMKEFFDTEIPKYAILSHTWGNEEISYQDFQRKFRRKKKEGFIKIRGFCKEASKQGFSWVWVDTCCIDKTSSSELSEAINSMYRWYADADKCFVYLSDVGAGANLAADGSEFRKSRWFTRGWTLQELLAPSHLVFYDKTWGAIRDDTRLPQIVSEVTNIQKCYIKCFSQRENAQMIRNAPTIRNASMALCMSWASNRTTSRKEDMAYCLLGLLGVTMPLLYGEGERAFTRLQEEIMRSTYDHTILAWGLGLPYDNTETLQPVCLAPSPVAFAAWDHEIKHYTRGDHYLQTNLGIRIDLPIIRLPRVNRNDNLGLAILDCGIKKKGTVVLPLEMEFLDPRVKTTLKATRARGIMPFLLPPSTQYEDLRRDRTSLYILNSTNPIDLPRRNSYERLYFMKVDLLFDIGYTVNDTFPPFAFSNVADTLSFWDQCFCPRLIRLCHAFFPTVLIMVMPEVPEQWSEIRTAFTDDPKTSWQHVLQRDYKQINFEHLHTSLSWTTRGHITSLPDPTFAKGEISFTMAEIQDLKLPSLSSRHSTWQVQST</sequence>
<dbReference type="EMBL" id="MU394380">
    <property type="protein sequence ID" value="KAI6082036.1"/>
    <property type="molecule type" value="Genomic_DNA"/>
</dbReference>
<reference evidence="1 2" key="1">
    <citation type="journal article" date="2022" name="New Phytol.">
        <title>Ecological generalism drives hyperdiversity of secondary metabolite gene clusters in xylarialean endophytes.</title>
        <authorList>
            <person name="Franco M.E.E."/>
            <person name="Wisecaver J.H."/>
            <person name="Arnold A.E."/>
            <person name="Ju Y.M."/>
            <person name="Slot J.C."/>
            <person name="Ahrendt S."/>
            <person name="Moore L.P."/>
            <person name="Eastman K.E."/>
            <person name="Scott K."/>
            <person name="Konkel Z."/>
            <person name="Mondo S.J."/>
            <person name="Kuo A."/>
            <person name="Hayes R.D."/>
            <person name="Haridas S."/>
            <person name="Andreopoulos B."/>
            <person name="Riley R."/>
            <person name="LaButti K."/>
            <person name="Pangilinan J."/>
            <person name="Lipzen A."/>
            <person name="Amirebrahimi M."/>
            <person name="Yan J."/>
            <person name="Adam C."/>
            <person name="Keymanesh K."/>
            <person name="Ng V."/>
            <person name="Louie K."/>
            <person name="Northen T."/>
            <person name="Drula E."/>
            <person name="Henrissat B."/>
            <person name="Hsieh H.M."/>
            <person name="Youens-Clark K."/>
            <person name="Lutzoni F."/>
            <person name="Miadlikowska J."/>
            <person name="Eastwood D.C."/>
            <person name="Hamelin R.C."/>
            <person name="Grigoriev I.V."/>
            <person name="U'Ren J.M."/>
        </authorList>
    </citation>
    <scope>NUCLEOTIDE SEQUENCE [LARGE SCALE GENOMIC DNA]</scope>
    <source>
        <strain evidence="1 2">ER1909</strain>
    </source>
</reference>